<feature type="compositionally biased region" description="Basic and acidic residues" evidence="1">
    <location>
        <begin position="286"/>
        <end position="298"/>
    </location>
</feature>
<sequence>MQIANLVYSLTEPPLTNLRVSLDGVSFLVPNGNTLPARRRLSSPSSSSGQDNDSSSSNSGRKKKKKNNHLGETVFSQTVEVMRVYRESSKEWHDHPIHSSIFSRSITATDDAVALGVHVMYKSRRPRILSPGCGPPSSFMSSSSSSTPSTSQQTTATVEKQQVRGKLVVIGRGGGCTFEEKVVRAVEAGAAAVAIVNDAEDNGVVTMVGSGDEGGFGGGGGSGGSVVPVPVFMIGLQTWENVLKDLEEGETAETAVAAGVVRFAQIVEEVQLKDLIQQEAEEEFMQEGKEEGDLVHEKEEEEEREEENGDEEVEVRLLYADRPVKNIAIIRAITK</sequence>
<dbReference type="InterPro" id="IPR003137">
    <property type="entry name" value="PA_domain"/>
</dbReference>
<gene>
    <name evidence="3" type="ORF">HK100_001670</name>
</gene>
<feature type="compositionally biased region" description="Acidic residues" evidence="1">
    <location>
        <begin position="299"/>
        <end position="313"/>
    </location>
</feature>
<feature type="region of interest" description="Disordered" evidence="1">
    <location>
        <begin position="33"/>
        <end position="73"/>
    </location>
</feature>
<dbReference type="Pfam" id="PF02225">
    <property type="entry name" value="PA"/>
    <property type="match status" value="1"/>
</dbReference>
<evidence type="ECO:0000256" key="1">
    <source>
        <dbReference type="SAM" id="MobiDB-lite"/>
    </source>
</evidence>
<organism evidence="3 4">
    <name type="scientific">Physocladia obscura</name>
    <dbReference type="NCBI Taxonomy" id="109957"/>
    <lineage>
        <taxon>Eukaryota</taxon>
        <taxon>Fungi</taxon>
        <taxon>Fungi incertae sedis</taxon>
        <taxon>Chytridiomycota</taxon>
        <taxon>Chytridiomycota incertae sedis</taxon>
        <taxon>Chytridiomycetes</taxon>
        <taxon>Chytridiales</taxon>
        <taxon>Chytriomycetaceae</taxon>
        <taxon>Physocladia</taxon>
    </lineage>
</organism>
<dbReference type="Gene3D" id="3.50.30.30">
    <property type="match status" value="1"/>
</dbReference>
<feature type="compositionally biased region" description="Low complexity" evidence="1">
    <location>
        <begin position="130"/>
        <end position="155"/>
    </location>
</feature>
<feature type="region of interest" description="Disordered" evidence="1">
    <location>
        <begin position="128"/>
        <end position="158"/>
    </location>
</feature>
<feature type="region of interest" description="Disordered" evidence="1">
    <location>
        <begin position="283"/>
        <end position="313"/>
    </location>
</feature>
<comment type="caution">
    <text evidence="3">The sequence shown here is derived from an EMBL/GenBank/DDBJ whole genome shotgun (WGS) entry which is preliminary data.</text>
</comment>
<evidence type="ECO:0000313" key="4">
    <source>
        <dbReference type="Proteomes" id="UP001211907"/>
    </source>
</evidence>
<proteinExistence type="predicted"/>
<name>A0AAD5SZ01_9FUNG</name>
<feature type="domain" description="PA" evidence="2">
    <location>
        <begin position="155"/>
        <end position="235"/>
    </location>
</feature>
<protein>
    <recommendedName>
        <fullName evidence="2">PA domain-containing protein</fullName>
    </recommendedName>
</protein>
<evidence type="ECO:0000313" key="3">
    <source>
        <dbReference type="EMBL" id="KAJ3114401.1"/>
    </source>
</evidence>
<evidence type="ECO:0000259" key="2">
    <source>
        <dbReference type="Pfam" id="PF02225"/>
    </source>
</evidence>
<feature type="compositionally biased region" description="Low complexity" evidence="1">
    <location>
        <begin position="42"/>
        <end position="59"/>
    </location>
</feature>
<dbReference type="AlphaFoldDB" id="A0AAD5SZ01"/>
<accession>A0AAD5SZ01</accession>
<dbReference type="EMBL" id="JADGJH010001369">
    <property type="protein sequence ID" value="KAJ3114401.1"/>
    <property type="molecule type" value="Genomic_DNA"/>
</dbReference>
<dbReference type="SUPFAM" id="SSF52025">
    <property type="entry name" value="PA domain"/>
    <property type="match status" value="1"/>
</dbReference>
<keyword evidence="4" id="KW-1185">Reference proteome</keyword>
<dbReference type="InterPro" id="IPR046450">
    <property type="entry name" value="PA_dom_sf"/>
</dbReference>
<dbReference type="Proteomes" id="UP001211907">
    <property type="component" value="Unassembled WGS sequence"/>
</dbReference>
<reference evidence="3" key="1">
    <citation type="submission" date="2020-05" db="EMBL/GenBank/DDBJ databases">
        <title>Phylogenomic resolution of chytrid fungi.</title>
        <authorList>
            <person name="Stajich J.E."/>
            <person name="Amses K."/>
            <person name="Simmons R."/>
            <person name="Seto K."/>
            <person name="Myers J."/>
            <person name="Bonds A."/>
            <person name="Quandt C.A."/>
            <person name="Barry K."/>
            <person name="Liu P."/>
            <person name="Grigoriev I."/>
            <person name="Longcore J.E."/>
            <person name="James T.Y."/>
        </authorList>
    </citation>
    <scope>NUCLEOTIDE SEQUENCE</scope>
    <source>
        <strain evidence="3">JEL0513</strain>
    </source>
</reference>